<dbReference type="Gene3D" id="1.25.40.10">
    <property type="entry name" value="Tetratricopeptide repeat domain"/>
    <property type="match status" value="1"/>
</dbReference>
<dbReference type="Pfam" id="PF23231">
    <property type="entry name" value="HAT_Syf1_CNRKL1_C"/>
    <property type="match status" value="1"/>
</dbReference>
<feature type="domain" description="Pre-mRNA-splicing factor SYF1 central HAT repeats" evidence="9">
    <location>
        <begin position="92"/>
        <end position="154"/>
    </location>
</feature>
<dbReference type="SUPFAM" id="SSF48452">
    <property type="entry name" value="TPR-like"/>
    <property type="match status" value="1"/>
</dbReference>
<accession>A0A8X8XNV1</accession>
<keyword evidence="7" id="KW-0539">Nucleus</keyword>
<dbReference type="InterPro" id="IPR045075">
    <property type="entry name" value="Syf1-like"/>
</dbReference>
<keyword evidence="4" id="KW-0747">Spliceosome</keyword>
<dbReference type="EMBL" id="PNBA02000008">
    <property type="protein sequence ID" value="KAG6415914.1"/>
    <property type="molecule type" value="Genomic_DNA"/>
</dbReference>
<keyword evidence="5" id="KW-0677">Repeat</keyword>
<dbReference type="PANTHER" id="PTHR11246:SF5">
    <property type="entry name" value="PRE-MRNA-SPLICING FACTOR SYF1"/>
    <property type="match status" value="1"/>
</dbReference>
<organism evidence="11">
    <name type="scientific">Salvia splendens</name>
    <name type="common">Scarlet sage</name>
    <dbReference type="NCBI Taxonomy" id="180675"/>
    <lineage>
        <taxon>Eukaryota</taxon>
        <taxon>Viridiplantae</taxon>
        <taxon>Streptophyta</taxon>
        <taxon>Embryophyta</taxon>
        <taxon>Tracheophyta</taxon>
        <taxon>Spermatophyta</taxon>
        <taxon>Magnoliopsida</taxon>
        <taxon>eudicotyledons</taxon>
        <taxon>Gunneridae</taxon>
        <taxon>Pentapetalae</taxon>
        <taxon>asterids</taxon>
        <taxon>lamiids</taxon>
        <taxon>Lamiales</taxon>
        <taxon>Lamiaceae</taxon>
        <taxon>Nepetoideae</taxon>
        <taxon>Mentheae</taxon>
        <taxon>Salviinae</taxon>
        <taxon>Salvia</taxon>
        <taxon>Salvia subgen. Calosphace</taxon>
        <taxon>core Calosphace</taxon>
    </lineage>
</organism>
<dbReference type="InterPro" id="IPR056350">
    <property type="entry name" value="HAT_Syf1_central"/>
</dbReference>
<comment type="similarity">
    <text evidence="2">Belongs to the crooked-neck family.</text>
</comment>
<evidence type="ECO:0000256" key="7">
    <source>
        <dbReference type="ARBA" id="ARBA00023242"/>
    </source>
</evidence>
<sequence length="421" mass="48062">MLSPELVEDQAETNWIRLSIHLVRSAWKKIVQLFTCPDNAGQLHIRGFCFHKLCTLVAAADAVIGLYVSSGEDVGLGKDYDDIDEQGFWFMDENDVDMLLDGYEHLIHRSSELANCVQLRQNPHNVFKWHHRVKLFQGNPTKQILTYTQAVRTVDPIRAVGKPHTLWVGFARLIFDKATQLDVDDLASIWCEWAEMELRHNNFKGALQLIQRATYLPSAEVQKRVTAQGVDRYKSLKLWTFYADLEESFGTLESTCAVYVRIIDLRLATPQIILNYAMLLQEHSYFEDSFRVYERGAINGSGLSDKDLKAMCLGYARVEKKLALVEHGSEDTYLEMLRIRTSVGAGLGIARAYRNNDEMDRRMTSNDIDSSGRGGSVQHHQEDEEIQQGNAIFGGGLDLVRKRDERSDMHGTTVRWRESNE</sequence>
<name>A0A8X8XNV1_SALSN</name>
<keyword evidence="6" id="KW-0508">mRNA splicing</keyword>
<dbReference type="GO" id="GO:0071007">
    <property type="term" value="C:U2-type catalytic step 2 spliceosome"/>
    <property type="evidence" value="ECO:0007669"/>
    <property type="project" value="TreeGrafter"/>
</dbReference>
<evidence type="ECO:0000256" key="1">
    <source>
        <dbReference type="ARBA" id="ARBA00004123"/>
    </source>
</evidence>
<comment type="caution">
    <text evidence="11">The sequence shown here is derived from an EMBL/GenBank/DDBJ whole genome shotgun (WGS) entry which is preliminary data.</text>
</comment>
<evidence type="ECO:0000259" key="9">
    <source>
        <dbReference type="Pfam" id="PF23220"/>
    </source>
</evidence>
<evidence type="ECO:0000313" key="11">
    <source>
        <dbReference type="EMBL" id="KAG6415914.1"/>
    </source>
</evidence>
<dbReference type="AlphaFoldDB" id="A0A8X8XNV1"/>
<dbReference type="GO" id="GO:0071014">
    <property type="term" value="C:post-mRNA release spliceosomal complex"/>
    <property type="evidence" value="ECO:0007669"/>
    <property type="project" value="TreeGrafter"/>
</dbReference>
<dbReference type="FunFam" id="1.25.40.10:FF:000137">
    <property type="entry name" value="Pre-mRNA-splicing factor syf1"/>
    <property type="match status" value="1"/>
</dbReference>
<evidence type="ECO:0008006" key="13">
    <source>
        <dbReference type="Google" id="ProtNLM"/>
    </source>
</evidence>
<feature type="region of interest" description="Disordered" evidence="8">
    <location>
        <begin position="358"/>
        <end position="389"/>
    </location>
</feature>
<dbReference type="Pfam" id="PF23220">
    <property type="entry name" value="HAT_Syf1_M"/>
    <property type="match status" value="1"/>
</dbReference>
<evidence type="ECO:0000256" key="2">
    <source>
        <dbReference type="ARBA" id="ARBA00008644"/>
    </source>
</evidence>
<evidence type="ECO:0000256" key="3">
    <source>
        <dbReference type="ARBA" id="ARBA00022664"/>
    </source>
</evidence>
<protein>
    <recommendedName>
        <fullName evidence="13">Pre-mRNA-splicing factor SYF1</fullName>
    </recommendedName>
</protein>
<feature type="domain" description="Pre-mRNA-splicing factor Syf1/CRNKL1-like C-terminal HAT-repeats" evidence="10">
    <location>
        <begin position="156"/>
        <end position="296"/>
    </location>
</feature>
<evidence type="ECO:0000256" key="6">
    <source>
        <dbReference type="ARBA" id="ARBA00023187"/>
    </source>
</evidence>
<evidence type="ECO:0000313" key="12">
    <source>
        <dbReference type="Proteomes" id="UP000298416"/>
    </source>
</evidence>
<dbReference type="GO" id="GO:0000349">
    <property type="term" value="P:generation of catalytic spliceosome for first transesterification step"/>
    <property type="evidence" value="ECO:0007669"/>
    <property type="project" value="TreeGrafter"/>
</dbReference>
<reference evidence="11" key="2">
    <citation type="submission" date="2020-08" db="EMBL/GenBank/DDBJ databases">
        <title>Plant Genome Project.</title>
        <authorList>
            <person name="Zhang R.-G."/>
        </authorList>
    </citation>
    <scope>NUCLEOTIDE SEQUENCE</scope>
    <source>
        <strain evidence="11">Huo1</strain>
        <tissue evidence="11">Leaf</tissue>
    </source>
</reference>
<evidence type="ECO:0000259" key="10">
    <source>
        <dbReference type="Pfam" id="PF23231"/>
    </source>
</evidence>
<evidence type="ECO:0000256" key="4">
    <source>
        <dbReference type="ARBA" id="ARBA00022728"/>
    </source>
</evidence>
<keyword evidence="12" id="KW-1185">Reference proteome</keyword>
<dbReference type="InterPro" id="IPR055430">
    <property type="entry name" value="HAT_Syf1_CNRKL1_C"/>
</dbReference>
<reference evidence="11" key="1">
    <citation type="submission" date="2018-01" db="EMBL/GenBank/DDBJ databases">
        <authorList>
            <person name="Mao J.F."/>
        </authorList>
    </citation>
    <scope>NUCLEOTIDE SEQUENCE</scope>
    <source>
        <strain evidence="11">Huo1</strain>
        <tissue evidence="11">Leaf</tissue>
    </source>
</reference>
<evidence type="ECO:0000256" key="5">
    <source>
        <dbReference type="ARBA" id="ARBA00022737"/>
    </source>
</evidence>
<evidence type="ECO:0000256" key="8">
    <source>
        <dbReference type="SAM" id="MobiDB-lite"/>
    </source>
</evidence>
<keyword evidence="3" id="KW-0507">mRNA processing</keyword>
<dbReference type="InterPro" id="IPR011990">
    <property type="entry name" value="TPR-like_helical_dom_sf"/>
</dbReference>
<proteinExistence type="inferred from homology"/>
<dbReference type="GO" id="GO:0000974">
    <property type="term" value="C:Prp19 complex"/>
    <property type="evidence" value="ECO:0007669"/>
    <property type="project" value="TreeGrafter"/>
</dbReference>
<comment type="subcellular location">
    <subcellularLocation>
        <location evidence="1">Nucleus</location>
    </subcellularLocation>
</comment>
<dbReference type="Proteomes" id="UP000298416">
    <property type="component" value="Unassembled WGS sequence"/>
</dbReference>
<dbReference type="PANTHER" id="PTHR11246">
    <property type="entry name" value="PRE-MRNA SPLICING FACTOR"/>
    <property type="match status" value="1"/>
</dbReference>
<gene>
    <name evidence="11" type="ORF">SASPL_123333</name>
</gene>